<dbReference type="InterPro" id="IPR018220">
    <property type="entry name" value="Adenylosuccin_syn_GTP-bd"/>
</dbReference>
<feature type="binding site" evidence="8">
    <location>
        <position position="13"/>
    </location>
    <ligand>
        <name>Mg(2+)</name>
        <dbReference type="ChEBI" id="CHEBI:18420"/>
    </ligand>
</feature>
<dbReference type="GO" id="GO:0000287">
    <property type="term" value="F:magnesium ion binding"/>
    <property type="evidence" value="ECO:0007669"/>
    <property type="project" value="UniProtKB-UniRule"/>
</dbReference>
<comment type="similarity">
    <text evidence="8 10">Belongs to the adenylosuccinate synthetase family.</text>
</comment>
<keyword evidence="6 8" id="KW-0460">Magnesium</keyword>
<organism evidence="11 12">
    <name type="scientific">Pseudolactococcus plantarum</name>
    <dbReference type="NCBI Taxonomy" id="1365"/>
    <lineage>
        <taxon>Bacteria</taxon>
        <taxon>Bacillati</taxon>
        <taxon>Bacillota</taxon>
        <taxon>Bacilli</taxon>
        <taxon>Lactobacillales</taxon>
        <taxon>Streptococcaceae</taxon>
        <taxon>Pseudolactococcus</taxon>
    </lineage>
</organism>
<dbReference type="InterPro" id="IPR033128">
    <property type="entry name" value="Adenylosuccin_syn_Lys_AS"/>
</dbReference>
<dbReference type="FunFam" id="1.10.300.10:FF:000001">
    <property type="entry name" value="Adenylosuccinate synthetase"/>
    <property type="match status" value="1"/>
</dbReference>
<evidence type="ECO:0000256" key="2">
    <source>
        <dbReference type="ARBA" id="ARBA00022598"/>
    </source>
</evidence>
<accession>A0A2A5S0B7</accession>
<dbReference type="InterPro" id="IPR042111">
    <property type="entry name" value="Adenylosuccinate_synth_dom3"/>
</dbReference>
<dbReference type="GO" id="GO:0005525">
    <property type="term" value="F:GTP binding"/>
    <property type="evidence" value="ECO:0007669"/>
    <property type="project" value="UniProtKB-UniRule"/>
</dbReference>
<dbReference type="InterPro" id="IPR042110">
    <property type="entry name" value="Adenylosuccinate_synth_dom2"/>
</dbReference>
<feature type="active site" evidence="9">
    <location>
        <position position="139"/>
    </location>
</feature>
<name>A0A2A5S0B7_9LACT</name>
<dbReference type="PROSITE" id="PS00513">
    <property type="entry name" value="ADENYLOSUCCIN_SYN_2"/>
    <property type="match status" value="1"/>
</dbReference>
<comment type="catalytic activity">
    <reaction evidence="8 10">
        <text>IMP + L-aspartate + GTP = N(6)-(1,2-dicarboxyethyl)-AMP + GDP + phosphate + 2 H(+)</text>
        <dbReference type="Rhea" id="RHEA:15753"/>
        <dbReference type="ChEBI" id="CHEBI:15378"/>
        <dbReference type="ChEBI" id="CHEBI:29991"/>
        <dbReference type="ChEBI" id="CHEBI:37565"/>
        <dbReference type="ChEBI" id="CHEBI:43474"/>
        <dbReference type="ChEBI" id="CHEBI:57567"/>
        <dbReference type="ChEBI" id="CHEBI:58053"/>
        <dbReference type="ChEBI" id="CHEBI:58189"/>
        <dbReference type="EC" id="6.3.4.4"/>
    </reaction>
</comment>
<dbReference type="FunFam" id="3.90.170.10:FF:000001">
    <property type="entry name" value="Adenylosuccinate synthetase"/>
    <property type="match status" value="1"/>
</dbReference>
<dbReference type="GO" id="GO:0046040">
    <property type="term" value="P:IMP metabolic process"/>
    <property type="evidence" value="ECO:0007669"/>
    <property type="project" value="TreeGrafter"/>
</dbReference>
<evidence type="ECO:0000313" key="11">
    <source>
        <dbReference type="EMBL" id="PCS06903.1"/>
    </source>
</evidence>
<feature type="binding site" description="in other chain" evidence="8">
    <location>
        <begin position="13"/>
        <end position="16"/>
    </location>
    <ligand>
        <name>IMP</name>
        <dbReference type="ChEBI" id="CHEBI:58053"/>
        <note>ligand shared between dimeric partners</note>
    </ligand>
</feature>
<feature type="binding site" description="in other chain" evidence="8">
    <location>
        <position position="238"/>
    </location>
    <ligand>
        <name>IMP</name>
        <dbReference type="ChEBI" id="CHEBI:58053"/>
        <note>ligand shared between dimeric partners</note>
    </ligand>
</feature>
<comment type="function">
    <text evidence="8">Plays an important role in the de novo pathway of purine nucleotide biosynthesis. Catalyzes the first committed step in the biosynthesis of AMP from IMP.</text>
</comment>
<keyword evidence="8" id="KW-0963">Cytoplasm</keyword>
<feature type="active site" description="Proton donor" evidence="8">
    <location>
        <position position="41"/>
    </location>
</feature>
<keyword evidence="5 8" id="KW-0658">Purine biosynthesis</keyword>
<dbReference type="GO" id="GO:0005737">
    <property type="term" value="C:cytoplasm"/>
    <property type="evidence" value="ECO:0007669"/>
    <property type="project" value="UniProtKB-SubCell"/>
</dbReference>
<comment type="pathway">
    <text evidence="8 10">Purine metabolism; AMP biosynthesis via de novo pathway; AMP from IMP: step 1/2.</text>
</comment>
<proteinExistence type="inferred from homology"/>
<gene>
    <name evidence="8" type="primary">purA</name>
    <name evidence="11" type="ORF">RU87_GL001363</name>
</gene>
<feature type="binding site" evidence="8">
    <location>
        <begin position="330"/>
        <end position="332"/>
    </location>
    <ligand>
        <name>GTP</name>
        <dbReference type="ChEBI" id="CHEBI:37565"/>
    </ligand>
</feature>
<dbReference type="EC" id="6.3.4.4" evidence="8 10"/>
<feature type="binding site" evidence="8">
    <location>
        <position position="40"/>
    </location>
    <ligand>
        <name>Mg(2+)</name>
        <dbReference type="ChEBI" id="CHEBI:18420"/>
    </ligand>
</feature>
<dbReference type="RefSeq" id="WP_068161719.1">
    <property type="nucleotide sequence ID" value="NZ_JXJX01000006.1"/>
</dbReference>
<dbReference type="PROSITE" id="PS01266">
    <property type="entry name" value="ADENYLOSUCCIN_SYN_1"/>
    <property type="match status" value="1"/>
</dbReference>
<evidence type="ECO:0000256" key="9">
    <source>
        <dbReference type="PROSITE-ProRule" id="PRU10134"/>
    </source>
</evidence>
<sequence length="430" mass="47582">MSSVVVVGTQWGDEGKGKITDFLSENAEVIARYQGGDNAGHTIVIEDTKYKLHLIPSGIFYPEKISVIGNGVVINPKSLVKELAYLHDAGIVTDNLRISDRAHVILPYHIKLDQLQEDAKGDKKIGTTIKGIGPAYMDKAARVGIRIADLLDKNIFKERLKINLEQKNREFVKMYECDPIAFDDVFEEYYEYGQQIKKYVTDTSVILNDALDAGKRVLFEGAQGVMLDIDQGTYPYVTSSNPVAGGVTIGSGVGPSKITKVVGVCKAYTSRVGDGPFPTELNDEIGHQIREVGHEYGTTTGRPRRVGWFDSVVMRHSRRVSGLTNLSLNSIDVLSGLDEVKICVAYDLDGERIDYYPASLETLQRCKPIYETLPGWSEDITSVRNLDDLPETAKNYVRRVSELVGVKISTFSVGPGREQTNILESVWGIL</sequence>
<dbReference type="OrthoDB" id="9807553at2"/>
<comment type="caution">
    <text evidence="11">The sequence shown here is derived from an EMBL/GenBank/DDBJ whole genome shotgun (WGS) entry which is preliminary data.</text>
</comment>
<evidence type="ECO:0000256" key="5">
    <source>
        <dbReference type="ARBA" id="ARBA00022755"/>
    </source>
</evidence>
<evidence type="ECO:0000256" key="7">
    <source>
        <dbReference type="ARBA" id="ARBA00023134"/>
    </source>
</evidence>
<dbReference type="EMBL" id="JXJX01000006">
    <property type="protein sequence ID" value="PCS06903.1"/>
    <property type="molecule type" value="Genomic_DNA"/>
</dbReference>
<dbReference type="PANTHER" id="PTHR11846:SF0">
    <property type="entry name" value="ADENYLOSUCCINATE SYNTHETASE"/>
    <property type="match status" value="1"/>
</dbReference>
<dbReference type="Proteomes" id="UP000242246">
    <property type="component" value="Unassembled WGS sequence"/>
</dbReference>
<feature type="binding site" evidence="8">
    <location>
        <begin position="40"/>
        <end position="42"/>
    </location>
    <ligand>
        <name>GTP</name>
        <dbReference type="ChEBI" id="CHEBI:37565"/>
    </ligand>
</feature>
<reference evidence="11 12" key="1">
    <citation type="submission" date="2014-12" db="EMBL/GenBank/DDBJ databases">
        <title>Draft genome sequences of 10 type strains of Lactococcus.</title>
        <authorList>
            <person name="Sun Z."/>
            <person name="Zhong Z."/>
            <person name="Liu W."/>
            <person name="Zhang W."/>
            <person name="Zhang H."/>
        </authorList>
    </citation>
    <scope>NUCLEOTIDE SEQUENCE [LARGE SCALE GENOMIC DNA]</scope>
    <source>
        <strain evidence="11 12">DSM 20686</strain>
    </source>
</reference>
<evidence type="ECO:0000256" key="10">
    <source>
        <dbReference type="RuleBase" id="RU000520"/>
    </source>
</evidence>
<feature type="binding site" evidence="8">
    <location>
        <position position="304"/>
    </location>
    <ligand>
        <name>GTP</name>
        <dbReference type="ChEBI" id="CHEBI:37565"/>
    </ligand>
</feature>
<evidence type="ECO:0000313" key="12">
    <source>
        <dbReference type="Proteomes" id="UP000242246"/>
    </source>
</evidence>
<feature type="binding site" evidence="8">
    <location>
        <position position="142"/>
    </location>
    <ligand>
        <name>IMP</name>
        <dbReference type="ChEBI" id="CHEBI:58053"/>
        <note>ligand shared between dimeric partners</note>
    </ligand>
</feature>
<dbReference type="CDD" id="cd03108">
    <property type="entry name" value="AdSS"/>
    <property type="match status" value="1"/>
</dbReference>
<dbReference type="SMART" id="SM00788">
    <property type="entry name" value="Adenylsucc_synt"/>
    <property type="match status" value="1"/>
</dbReference>
<dbReference type="HAMAP" id="MF_00011">
    <property type="entry name" value="Adenylosucc_synth"/>
    <property type="match status" value="1"/>
</dbReference>
<feature type="binding site" evidence="8">
    <location>
        <begin position="298"/>
        <end position="304"/>
    </location>
    <ligand>
        <name>substrate</name>
    </ligand>
</feature>
<evidence type="ECO:0000256" key="1">
    <source>
        <dbReference type="ARBA" id="ARBA00011738"/>
    </source>
</evidence>
<comment type="cofactor">
    <cofactor evidence="8">
        <name>Mg(2+)</name>
        <dbReference type="ChEBI" id="CHEBI:18420"/>
    </cofactor>
    <text evidence="8">Binds 1 Mg(2+) ion per subunit.</text>
</comment>
<keyword evidence="3 8" id="KW-0479">Metal-binding</keyword>
<protein>
    <recommendedName>
        <fullName evidence="8 10">Adenylosuccinate synthetase</fullName>
        <shortName evidence="8">AMPSase</shortName>
        <shortName evidence="8">AdSS</shortName>
        <ecNumber evidence="8 10">6.3.4.4</ecNumber>
    </recommendedName>
    <alternativeName>
        <fullName evidence="8">IMP--aspartate ligase</fullName>
    </alternativeName>
</protein>
<evidence type="ECO:0000256" key="3">
    <source>
        <dbReference type="ARBA" id="ARBA00022723"/>
    </source>
</evidence>
<dbReference type="InterPro" id="IPR042109">
    <property type="entry name" value="Adenylosuccinate_synth_dom1"/>
</dbReference>
<dbReference type="SUPFAM" id="SSF52540">
    <property type="entry name" value="P-loop containing nucleoside triphosphate hydrolases"/>
    <property type="match status" value="1"/>
</dbReference>
<comment type="subcellular location">
    <subcellularLocation>
        <location evidence="8">Cytoplasm</location>
    </subcellularLocation>
</comment>
<feature type="binding site" description="in other chain" evidence="8">
    <location>
        <position position="302"/>
    </location>
    <ligand>
        <name>IMP</name>
        <dbReference type="ChEBI" id="CHEBI:58053"/>
        <note>ligand shared between dimeric partners</note>
    </ligand>
</feature>
<dbReference type="NCBIfam" id="TIGR00184">
    <property type="entry name" value="purA"/>
    <property type="match status" value="1"/>
</dbReference>
<dbReference type="Pfam" id="PF00709">
    <property type="entry name" value="Adenylsucc_synt"/>
    <property type="match status" value="1"/>
</dbReference>
<dbReference type="AlphaFoldDB" id="A0A2A5S0B7"/>
<dbReference type="Gene3D" id="3.40.440.10">
    <property type="entry name" value="Adenylosuccinate Synthetase, subunit A, domain 1"/>
    <property type="match status" value="1"/>
</dbReference>
<keyword evidence="12" id="KW-1185">Reference proteome</keyword>
<comment type="subunit">
    <text evidence="1 8">Homodimer.</text>
</comment>
<feature type="active site" description="Proton acceptor" evidence="8">
    <location>
        <position position="13"/>
    </location>
</feature>
<dbReference type="InterPro" id="IPR027417">
    <property type="entry name" value="P-loop_NTPase"/>
</dbReference>
<dbReference type="STRING" id="1348632.GCA_001591745_00744"/>
<keyword evidence="2 8" id="KW-0436">Ligase</keyword>
<dbReference type="Gene3D" id="3.90.170.10">
    <property type="entry name" value="Adenylosuccinate Synthetase, subunit A, domain 3"/>
    <property type="match status" value="1"/>
</dbReference>
<feature type="binding site" evidence="8">
    <location>
        <begin position="412"/>
        <end position="414"/>
    </location>
    <ligand>
        <name>GTP</name>
        <dbReference type="ChEBI" id="CHEBI:37565"/>
    </ligand>
</feature>
<dbReference type="Gene3D" id="1.10.300.10">
    <property type="entry name" value="Adenylosuccinate Synthetase, subunit A, domain 2"/>
    <property type="match status" value="1"/>
</dbReference>
<evidence type="ECO:0000256" key="4">
    <source>
        <dbReference type="ARBA" id="ARBA00022741"/>
    </source>
</evidence>
<dbReference type="NCBIfam" id="NF002223">
    <property type="entry name" value="PRK01117.1"/>
    <property type="match status" value="1"/>
</dbReference>
<keyword evidence="7 8" id="KW-0342">GTP-binding</keyword>
<dbReference type="GO" id="GO:0044208">
    <property type="term" value="P:'de novo' AMP biosynthetic process"/>
    <property type="evidence" value="ECO:0007669"/>
    <property type="project" value="UniProtKB-UniRule"/>
</dbReference>
<evidence type="ECO:0000256" key="6">
    <source>
        <dbReference type="ARBA" id="ARBA00022842"/>
    </source>
</evidence>
<dbReference type="InterPro" id="IPR001114">
    <property type="entry name" value="Adenylosuccinate_synthetase"/>
</dbReference>
<feature type="binding site" description="in other chain" evidence="8">
    <location>
        <position position="128"/>
    </location>
    <ligand>
        <name>IMP</name>
        <dbReference type="ChEBI" id="CHEBI:58053"/>
        <note>ligand shared between dimeric partners</note>
    </ligand>
</feature>
<dbReference type="PANTHER" id="PTHR11846">
    <property type="entry name" value="ADENYLOSUCCINATE SYNTHETASE"/>
    <property type="match status" value="1"/>
</dbReference>
<feature type="binding site" description="in other chain" evidence="8">
    <location>
        <position position="223"/>
    </location>
    <ligand>
        <name>IMP</name>
        <dbReference type="ChEBI" id="CHEBI:58053"/>
        <note>ligand shared between dimeric partners</note>
    </ligand>
</feature>
<keyword evidence="4 8" id="KW-0547">Nucleotide-binding</keyword>
<evidence type="ECO:0000256" key="8">
    <source>
        <dbReference type="HAMAP-Rule" id="MF_00011"/>
    </source>
</evidence>
<dbReference type="UniPathway" id="UPA00075">
    <property type="reaction ID" value="UER00335"/>
</dbReference>
<feature type="binding site" evidence="8">
    <location>
        <begin position="12"/>
        <end position="18"/>
    </location>
    <ligand>
        <name>GTP</name>
        <dbReference type="ChEBI" id="CHEBI:37565"/>
    </ligand>
</feature>
<dbReference type="GO" id="GO:0004019">
    <property type="term" value="F:adenylosuccinate synthase activity"/>
    <property type="evidence" value="ECO:0007669"/>
    <property type="project" value="UniProtKB-UniRule"/>
</dbReference>
<feature type="binding site" description="in other chain" evidence="8">
    <location>
        <begin position="38"/>
        <end position="41"/>
    </location>
    <ligand>
        <name>IMP</name>
        <dbReference type="ChEBI" id="CHEBI:58053"/>
        <note>ligand shared between dimeric partners</note>
    </ligand>
</feature>